<organism evidence="6 7">
    <name type="scientific">Pyrocoelia pectoralis</name>
    <dbReference type="NCBI Taxonomy" id="417401"/>
    <lineage>
        <taxon>Eukaryota</taxon>
        <taxon>Metazoa</taxon>
        <taxon>Ecdysozoa</taxon>
        <taxon>Arthropoda</taxon>
        <taxon>Hexapoda</taxon>
        <taxon>Insecta</taxon>
        <taxon>Pterygota</taxon>
        <taxon>Neoptera</taxon>
        <taxon>Endopterygota</taxon>
        <taxon>Coleoptera</taxon>
        <taxon>Polyphaga</taxon>
        <taxon>Elateriformia</taxon>
        <taxon>Elateroidea</taxon>
        <taxon>Lampyridae</taxon>
        <taxon>Lampyrinae</taxon>
        <taxon>Pyrocoelia</taxon>
    </lineage>
</organism>
<dbReference type="EMBL" id="JAVRBK010000010">
    <property type="protein sequence ID" value="KAK5637942.1"/>
    <property type="molecule type" value="Genomic_DNA"/>
</dbReference>
<dbReference type="InterPro" id="IPR004367">
    <property type="entry name" value="Cyclin_C-dom"/>
</dbReference>
<name>A0AAN7ZBS8_9COLE</name>
<dbReference type="FunFam" id="1.10.472.10:FF:000016">
    <property type="entry name" value="cyclin-L1 isoform X1"/>
    <property type="match status" value="1"/>
</dbReference>
<feature type="domain" description="Cyclin C-terminal" evidence="5">
    <location>
        <begin position="172"/>
        <end position="294"/>
    </location>
</feature>
<dbReference type="SMART" id="SM00385">
    <property type="entry name" value="CYCLIN"/>
    <property type="match status" value="2"/>
</dbReference>
<evidence type="ECO:0000256" key="2">
    <source>
        <dbReference type="RuleBase" id="RU000383"/>
    </source>
</evidence>
<dbReference type="SUPFAM" id="SSF47954">
    <property type="entry name" value="Cyclin-like"/>
    <property type="match status" value="2"/>
</dbReference>
<keyword evidence="1 2" id="KW-0195">Cyclin</keyword>
<dbReference type="Pfam" id="PF00134">
    <property type="entry name" value="Cyclin_N"/>
    <property type="match status" value="1"/>
</dbReference>
<evidence type="ECO:0000259" key="5">
    <source>
        <dbReference type="SMART" id="SM01332"/>
    </source>
</evidence>
<dbReference type="PIRSF" id="PIRSF036580">
    <property type="entry name" value="Cyclin_L"/>
    <property type="match status" value="1"/>
</dbReference>
<evidence type="ECO:0000313" key="6">
    <source>
        <dbReference type="EMBL" id="KAK5637942.1"/>
    </source>
</evidence>
<dbReference type="GO" id="GO:0016538">
    <property type="term" value="F:cyclin-dependent protein serine/threonine kinase regulator activity"/>
    <property type="evidence" value="ECO:0007669"/>
    <property type="project" value="InterPro"/>
</dbReference>
<dbReference type="Proteomes" id="UP001329430">
    <property type="component" value="Chromosome 10"/>
</dbReference>
<evidence type="ECO:0000259" key="4">
    <source>
        <dbReference type="SMART" id="SM00385"/>
    </source>
</evidence>
<evidence type="ECO:0008006" key="8">
    <source>
        <dbReference type="Google" id="ProtNLM"/>
    </source>
</evidence>
<dbReference type="SMART" id="SM01332">
    <property type="entry name" value="Cyclin_C"/>
    <property type="match status" value="1"/>
</dbReference>
<comment type="caution">
    <text evidence="6">The sequence shown here is derived from an EMBL/GenBank/DDBJ whole genome shotgun (WGS) entry which is preliminary data.</text>
</comment>
<dbReference type="PANTHER" id="PTHR10026">
    <property type="entry name" value="CYCLIN"/>
    <property type="match status" value="1"/>
</dbReference>
<feature type="compositionally biased region" description="Basic residues" evidence="3">
    <location>
        <begin position="350"/>
        <end position="403"/>
    </location>
</feature>
<dbReference type="GO" id="GO:0006357">
    <property type="term" value="P:regulation of transcription by RNA polymerase II"/>
    <property type="evidence" value="ECO:0007669"/>
    <property type="project" value="InterPro"/>
</dbReference>
<dbReference type="Pfam" id="PF02984">
    <property type="entry name" value="Cyclin_C"/>
    <property type="match status" value="1"/>
</dbReference>
<feature type="domain" description="Cyclin-like" evidence="4">
    <location>
        <begin position="61"/>
        <end position="163"/>
    </location>
</feature>
<evidence type="ECO:0000256" key="3">
    <source>
        <dbReference type="SAM" id="MobiDB-lite"/>
    </source>
</evidence>
<dbReference type="InterPro" id="IPR036915">
    <property type="entry name" value="Cyclin-like_sf"/>
</dbReference>
<feature type="compositionally biased region" description="Basic and acidic residues" evidence="3">
    <location>
        <begin position="406"/>
        <end position="522"/>
    </location>
</feature>
<dbReference type="InterPro" id="IPR006671">
    <property type="entry name" value="Cyclin_N"/>
</dbReference>
<evidence type="ECO:0000313" key="7">
    <source>
        <dbReference type="Proteomes" id="UP001329430"/>
    </source>
</evidence>
<gene>
    <name evidence="6" type="ORF">RI129_012237</name>
</gene>
<protein>
    <recommendedName>
        <fullName evidence="8">Cyclin-L1</fullName>
    </recommendedName>
</protein>
<sequence>MGSNKSDTGAVIVKNNSKPYGKIVLTLKNQLLPDDKLGSTPSQTDGLENDIETDLRIYGCELIQTAGILLKLPQVAMATGQVLLQRFYYSKSLVRHPVEQTAMACICLASKIEEAPRRVRDVINVFTHIRQVTSNKTLTPVVLDNNYIQLKNQVIKAERRVLKELGFCVHIKHPHKIIVMYLQVLGYEKHQQLMQYSWNYMNDSLRTDVFVRYQPETVACACIYLTARKLKLPLPKNPAWFSLFGVTEQEIRDVSLRILRLYARPKINVDTLEKKIEELCKKYQDAKIKARGNSGNNTPNINSPSSPSTQKSSGAHNAWGGFISRSGSHIVPAAAEKRSRSKSHSQSPVNKHHKRAKKHARSRSRSPSRNHKKGHKRRSSYSRSHSKSPHKNSRKTRDKRRSRSISNDKELKNDRYIDRYDKHEKNDRYDKDKYSKEDRYNSKEERDRERYIDKDRYEEKMERKDRHEKNDKRYEREYREDKYKEDRYKDDRHSNREEKDRYKKLKHRDEDKERDRLKDRRR</sequence>
<feature type="compositionally biased region" description="Low complexity" evidence="3">
    <location>
        <begin position="292"/>
        <end position="313"/>
    </location>
</feature>
<evidence type="ECO:0000256" key="1">
    <source>
        <dbReference type="ARBA" id="ARBA00023127"/>
    </source>
</evidence>
<dbReference type="AlphaFoldDB" id="A0AAN7ZBS8"/>
<feature type="region of interest" description="Disordered" evidence="3">
    <location>
        <begin position="290"/>
        <end position="522"/>
    </location>
</feature>
<proteinExistence type="inferred from homology"/>
<reference evidence="6 7" key="1">
    <citation type="journal article" date="2024" name="Insects">
        <title>An Improved Chromosome-Level Genome Assembly of the Firefly Pyrocoelia pectoralis.</title>
        <authorList>
            <person name="Fu X."/>
            <person name="Meyer-Rochow V.B."/>
            <person name="Ballantyne L."/>
            <person name="Zhu X."/>
        </authorList>
    </citation>
    <scope>NUCLEOTIDE SEQUENCE [LARGE SCALE GENOMIC DNA]</scope>
    <source>
        <strain evidence="6">XCY_ONT2</strain>
    </source>
</reference>
<dbReference type="Gene3D" id="1.10.472.10">
    <property type="entry name" value="Cyclin-like"/>
    <property type="match status" value="2"/>
</dbReference>
<comment type="similarity">
    <text evidence="2">Belongs to the cyclin family.</text>
</comment>
<accession>A0AAN7ZBS8</accession>
<keyword evidence="7" id="KW-1185">Reference proteome</keyword>
<dbReference type="InterPro" id="IPR013763">
    <property type="entry name" value="Cyclin-like_dom"/>
</dbReference>
<dbReference type="InterPro" id="IPR043198">
    <property type="entry name" value="Cyclin/Ssn8"/>
</dbReference>
<dbReference type="FunFam" id="1.10.472.10:FF:000031">
    <property type="entry name" value="cyclin-L1-1-like isoform X1"/>
    <property type="match status" value="1"/>
</dbReference>
<feature type="domain" description="Cyclin-like" evidence="4">
    <location>
        <begin position="176"/>
        <end position="260"/>
    </location>
</feature>